<sequence length="213" mass="24056">MKKHILFFAAVILFVSSSFAQNNNYETTMAKNLELMRSGKTAEELQQAANGFERIATAEQKEWLPLYYATLTYINISAKEKDESKKDQYLDKGQEHLNKALKLVPKESELHVLQGYVHLARINVSPIARGMKYSGMATKAFEKAKTLNPENPRVYFMLANTKYNTPKMFGGGPEAAKPYLDQAKEKFDVFKPASAIAPNWGKSQTEAMLANYN</sequence>
<keyword evidence="1" id="KW-0732">Signal</keyword>
<evidence type="ECO:0000313" key="2">
    <source>
        <dbReference type="EMBL" id="MBC5994958.1"/>
    </source>
</evidence>
<organism evidence="2 3">
    <name type="scientific">Pontibacter cellulosilyticus</name>
    <dbReference type="NCBI Taxonomy" id="1720253"/>
    <lineage>
        <taxon>Bacteria</taxon>
        <taxon>Pseudomonadati</taxon>
        <taxon>Bacteroidota</taxon>
        <taxon>Cytophagia</taxon>
        <taxon>Cytophagales</taxon>
        <taxon>Hymenobacteraceae</taxon>
        <taxon>Pontibacter</taxon>
    </lineage>
</organism>
<reference evidence="2" key="1">
    <citation type="submission" date="2020-08" db="EMBL/GenBank/DDBJ databases">
        <title>Pontibacter sp. SD6 16S ribosomal RNA gene Genome sequencing and assembly.</title>
        <authorList>
            <person name="Kang M."/>
        </authorList>
    </citation>
    <scope>NUCLEOTIDE SEQUENCE</scope>
    <source>
        <strain evidence="2">SD6</strain>
    </source>
</reference>
<name>A0A923SKK1_9BACT</name>
<dbReference type="Gene3D" id="1.25.40.10">
    <property type="entry name" value="Tetratricopeptide repeat domain"/>
    <property type="match status" value="1"/>
</dbReference>
<evidence type="ECO:0000313" key="3">
    <source>
        <dbReference type="Proteomes" id="UP000603640"/>
    </source>
</evidence>
<dbReference type="InterPro" id="IPR011990">
    <property type="entry name" value="TPR-like_helical_dom_sf"/>
</dbReference>
<dbReference type="AlphaFoldDB" id="A0A923SKK1"/>
<dbReference type="SUPFAM" id="SSF48452">
    <property type="entry name" value="TPR-like"/>
    <property type="match status" value="1"/>
</dbReference>
<protein>
    <recommendedName>
        <fullName evidence="4">Tetratricopeptide repeat protein</fullName>
    </recommendedName>
</protein>
<feature type="chain" id="PRO_5037633466" description="Tetratricopeptide repeat protein" evidence="1">
    <location>
        <begin position="21"/>
        <end position="213"/>
    </location>
</feature>
<proteinExistence type="predicted"/>
<evidence type="ECO:0008006" key="4">
    <source>
        <dbReference type="Google" id="ProtNLM"/>
    </source>
</evidence>
<keyword evidence="3" id="KW-1185">Reference proteome</keyword>
<dbReference type="Proteomes" id="UP000603640">
    <property type="component" value="Unassembled WGS sequence"/>
</dbReference>
<dbReference type="EMBL" id="JACRVF010000007">
    <property type="protein sequence ID" value="MBC5994958.1"/>
    <property type="molecule type" value="Genomic_DNA"/>
</dbReference>
<evidence type="ECO:0000256" key="1">
    <source>
        <dbReference type="SAM" id="SignalP"/>
    </source>
</evidence>
<feature type="signal peptide" evidence="1">
    <location>
        <begin position="1"/>
        <end position="20"/>
    </location>
</feature>
<dbReference type="RefSeq" id="WP_187068981.1">
    <property type="nucleotide sequence ID" value="NZ_JACRVF010000007.1"/>
</dbReference>
<gene>
    <name evidence="2" type="ORF">H8S84_19085</name>
</gene>
<accession>A0A923SKK1</accession>
<comment type="caution">
    <text evidence="2">The sequence shown here is derived from an EMBL/GenBank/DDBJ whole genome shotgun (WGS) entry which is preliminary data.</text>
</comment>